<keyword evidence="3" id="KW-1185">Reference proteome</keyword>
<dbReference type="Gene3D" id="3.40.50.150">
    <property type="entry name" value="Vaccinia Virus protein VP39"/>
    <property type="match status" value="1"/>
</dbReference>
<sequence>MDNRDFFNNLAFKWDDICKHDEKKLEEILALSSVKENSNILDVGTGTGVLIKYLLNTNPRKIVAVDISENMISVAREKYKDTRIRFIVKDIMEYNEEKFDYVFLYSVYPHFKDKDAIFKHLSGLMNTAGRIIIAHSESKEKINEVHGKSENVKEDKLPSGEVTANIMRKYFKVERIIDNEKMYYLSGIKI</sequence>
<comment type="caution">
    <text evidence="2">The sequence shown here is derived from an EMBL/GenBank/DDBJ whole genome shotgun (WGS) entry which is preliminary data.</text>
</comment>
<feature type="domain" description="Methyltransferase" evidence="1">
    <location>
        <begin position="35"/>
        <end position="163"/>
    </location>
</feature>
<gene>
    <name evidence="2" type="ORF">CLLI_01440</name>
</gene>
<dbReference type="Proteomes" id="UP000239706">
    <property type="component" value="Unassembled WGS sequence"/>
</dbReference>
<dbReference type="InterPro" id="IPR029063">
    <property type="entry name" value="SAM-dependent_MTases_sf"/>
</dbReference>
<dbReference type="Pfam" id="PF13847">
    <property type="entry name" value="Methyltransf_31"/>
    <property type="match status" value="1"/>
</dbReference>
<dbReference type="EMBL" id="PVXO01000005">
    <property type="protein sequence ID" value="PRR80571.1"/>
    <property type="molecule type" value="Genomic_DNA"/>
</dbReference>
<dbReference type="RefSeq" id="WP_106062370.1">
    <property type="nucleotide sequence ID" value="NZ_PVXO01000005.1"/>
</dbReference>
<dbReference type="InterPro" id="IPR025714">
    <property type="entry name" value="Methyltranfer_dom"/>
</dbReference>
<evidence type="ECO:0000313" key="2">
    <source>
        <dbReference type="EMBL" id="PRR80571.1"/>
    </source>
</evidence>
<protein>
    <submittedName>
        <fullName evidence="2">Mg-protoporphyrin IX methyl transferase</fullName>
    </submittedName>
</protein>
<dbReference type="GO" id="GO:0016740">
    <property type="term" value="F:transferase activity"/>
    <property type="evidence" value="ECO:0007669"/>
    <property type="project" value="UniProtKB-KW"/>
</dbReference>
<evidence type="ECO:0000313" key="3">
    <source>
        <dbReference type="Proteomes" id="UP000239706"/>
    </source>
</evidence>
<keyword evidence="2" id="KW-0808">Transferase</keyword>
<organism evidence="2 3">
    <name type="scientific">Clostridium liquoris</name>
    <dbReference type="NCBI Taxonomy" id="1289519"/>
    <lineage>
        <taxon>Bacteria</taxon>
        <taxon>Bacillati</taxon>
        <taxon>Bacillota</taxon>
        <taxon>Clostridia</taxon>
        <taxon>Eubacteriales</taxon>
        <taxon>Clostridiaceae</taxon>
        <taxon>Clostridium</taxon>
    </lineage>
</organism>
<dbReference type="CDD" id="cd02440">
    <property type="entry name" value="AdoMet_MTases"/>
    <property type="match status" value="1"/>
</dbReference>
<dbReference type="OrthoDB" id="7365827at2"/>
<evidence type="ECO:0000259" key="1">
    <source>
        <dbReference type="Pfam" id="PF13847"/>
    </source>
</evidence>
<dbReference type="SUPFAM" id="SSF53335">
    <property type="entry name" value="S-adenosyl-L-methionine-dependent methyltransferases"/>
    <property type="match status" value="1"/>
</dbReference>
<proteinExistence type="predicted"/>
<name>A0A2T0B9J5_9CLOT</name>
<dbReference type="PANTHER" id="PTHR43861">
    <property type="entry name" value="TRANS-ACONITATE 2-METHYLTRANSFERASE-RELATED"/>
    <property type="match status" value="1"/>
</dbReference>
<dbReference type="AlphaFoldDB" id="A0A2T0B9J5"/>
<accession>A0A2T0B9J5</accession>
<reference evidence="2 3" key="1">
    <citation type="submission" date="2018-03" db="EMBL/GenBank/DDBJ databases">
        <title>Genome sequence of Clostridium liquoris DSM 100320.</title>
        <authorList>
            <person name="Poehlein A."/>
            <person name="Daniel R."/>
        </authorList>
    </citation>
    <scope>NUCLEOTIDE SEQUENCE [LARGE SCALE GENOMIC DNA]</scope>
    <source>
        <strain evidence="2 3">DSM 100320</strain>
    </source>
</reference>